<evidence type="ECO:0000256" key="1">
    <source>
        <dbReference type="SAM" id="SignalP"/>
    </source>
</evidence>
<feature type="signal peptide" evidence="1">
    <location>
        <begin position="1"/>
        <end position="16"/>
    </location>
</feature>
<reference evidence="2" key="3">
    <citation type="journal article" date="2013" name="Nucleic Acids Res.">
        <title>The genome of Anopheles darlingi, the main neotropical malaria vector.</title>
        <authorList>
            <person name="Marinotti O."/>
            <person name="Cerqueira G.C."/>
            <person name="de Almeida L.G."/>
            <person name="Ferro M.I."/>
            <person name="Loreto E.L."/>
            <person name="Zaha A."/>
            <person name="Teixeira S.M."/>
            <person name="Wespiser A.R."/>
            <person name="Almeida E Silva A."/>
            <person name="Schlindwein A.D."/>
            <person name="Pacheco A.C."/>
            <person name="Silva A.L."/>
            <person name="Graveley B.R."/>
            <person name="Walenz B.P."/>
            <person name="Lima Bde A."/>
            <person name="Ribeiro C.A."/>
            <person name="Nunes-Silva C.G."/>
            <person name="de Carvalho C.R."/>
            <person name="Soares C.M."/>
            <person name="de Menezes C.B."/>
            <person name="Matiolli C."/>
            <person name="Caffrey D."/>
            <person name="Araujo D.A."/>
            <person name="de Oliveira D.M."/>
            <person name="Golenbock D."/>
            <person name="Grisard E.C."/>
            <person name="Fantinatti-Garboggini F."/>
            <person name="de Carvalho F.M."/>
            <person name="Barcellos F.G."/>
            <person name="Prosdocimi F."/>
            <person name="May G."/>
            <person name="Azevedo Junior G.M."/>
            <person name="Guimaraes G.M."/>
            <person name="Goldman G.H."/>
            <person name="Padilha I.Q."/>
            <person name="Batista Jda S."/>
            <person name="Ferro J.A."/>
            <person name="Ribeiro J.M."/>
            <person name="Fietto J.L."/>
            <person name="Dabbas K.M."/>
            <person name="Cerdeira L."/>
            <person name="Agnez-Lima L.F."/>
            <person name="Brocchi M."/>
            <person name="de Carvalho M.O."/>
            <person name="Teixeira Mde M."/>
            <person name="Diniz Maia Mde M."/>
            <person name="Goldman M.H."/>
            <person name="Cruz Schneider M.P."/>
            <person name="Felipe M.S."/>
            <person name="Hungria M."/>
            <person name="Nicolas M.F."/>
            <person name="Pereira M."/>
            <person name="Montes M.A."/>
            <person name="Cantao M.E."/>
            <person name="Vincentz M."/>
            <person name="Rafael M.S."/>
            <person name="Silverman N."/>
            <person name="Stoco P.H."/>
            <person name="Souza R.C."/>
            <person name="Vicentini R."/>
            <person name="Gazzinelli R.T."/>
            <person name="Neves Rde O."/>
            <person name="Silva R."/>
            <person name="Astolfi-Filho S."/>
            <person name="Maciel T.E."/>
            <person name="Urmenyi T.P."/>
            <person name="Tadei W.P."/>
            <person name="Camargo E.P."/>
            <person name="de Vasconcelos A.T."/>
        </authorList>
    </citation>
    <scope>NUCLEOTIDE SEQUENCE</scope>
</reference>
<keyword evidence="1" id="KW-0732">Signal</keyword>
<evidence type="ECO:0000313" key="3">
    <source>
        <dbReference type="EnsemblMetazoa" id="ADAC002884-PA"/>
    </source>
</evidence>
<dbReference type="AlphaFoldDB" id="W5JPX0"/>
<dbReference type="EMBL" id="ADMH02000676">
    <property type="protein sequence ID" value="ETN65358.1"/>
    <property type="molecule type" value="Genomic_DNA"/>
</dbReference>
<evidence type="ECO:0000313" key="4">
    <source>
        <dbReference type="Proteomes" id="UP000000673"/>
    </source>
</evidence>
<feature type="chain" id="PRO_5010155783" description="Secreted protein" evidence="1">
    <location>
        <begin position="17"/>
        <end position="254"/>
    </location>
</feature>
<protein>
    <recommendedName>
        <fullName evidence="5">Secreted protein</fullName>
    </recommendedName>
</protein>
<dbReference type="HOGENOM" id="CLU_077765_1_0_1"/>
<proteinExistence type="predicted"/>
<dbReference type="VEuPathDB" id="VectorBase:ADAC002884"/>
<dbReference type="eggNOG" id="ENOG502TCDU">
    <property type="taxonomic scope" value="Eukaryota"/>
</dbReference>
<sequence length="254" mass="27328">MKSIVLLLAIVGAASALRPDAVEVITTFKDIAPRYKAALDQEESALVSVKSNVSTQLVNFHLDVINSKEVFVDAVVEREDYILGQIARQTEADTVCLGFVKSSSEMTVNLAGVSFTNCINAADLALNTKLTDYSGSLGRMASQLSQLRLLDVFRGDNIFYTPARINQKLNEKLLALQENPALSATEIEALVEAVSQDLGGILNTYNTCMTGASTMAEQGLSMCVTQMTMICGAVLQNSELCSADDPNCTTPFPQ</sequence>
<dbReference type="VEuPathDB" id="VectorBase:ADAR2_005069"/>
<dbReference type="OMA" id="GICMENA"/>
<evidence type="ECO:0000313" key="2">
    <source>
        <dbReference type="EMBL" id="ETN65358.1"/>
    </source>
</evidence>
<reference evidence="2 4" key="1">
    <citation type="journal article" date="2010" name="BMC Genomics">
        <title>Combination of measures distinguishes pre-miRNAs from other stem-loops in the genome of the newly sequenced Anopheles darlingi.</title>
        <authorList>
            <person name="Mendes N.D."/>
            <person name="Freitas A.T."/>
            <person name="Vasconcelos A.T."/>
            <person name="Sagot M.F."/>
        </authorList>
    </citation>
    <scope>NUCLEOTIDE SEQUENCE</scope>
</reference>
<organism evidence="2">
    <name type="scientific">Anopheles darlingi</name>
    <name type="common">Mosquito</name>
    <dbReference type="NCBI Taxonomy" id="43151"/>
    <lineage>
        <taxon>Eukaryota</taxon>
        <taxon>Metazoa</taxon>
        <taxon>Ecdysozoa</taxon>
        <taxon>Arthropoda</taxon>
        <taxon>Hexapoda</taxon>
        <taxon>Insecta</taxon>
        <taxon>Pterygota</taxon>
        <taxon>Neoptera</taxon>
        <taxon>Endopterygota</taxon>
        <taxon>Diptera</taxon>
        <taxon>Nematocera</taxon>
        <taxon>Culicoidea</taxon>
        <taxon>Culicidae</taxon>
        <taxon>Anophelinae</taxon>
        <taxon>Anopheles</taxon>
    </lineage>
</organism>
<evidence type="ECO:0008006" key="5">
    <source>
        <dbReference type="Google" id="ProtNLM"/>
    </source>
</evidence>
<accession>W5JPX0</accession>
<dbReference type="EnsemblMetazoa" id="ADAC002884-RA">
    <property type="protein sequence ID" value="ADAC002884-PA"/>
    <property type="gene ID" value="ADAC002884"/>
</dbReference>
<gene>
    <name evidence="2" type="ORF">AND_002884</name>
</gene>
<dbReference type="Proteomes" id="UP000000673">
    <property type="component" value="Unassembled WGS sequence"/>
</dbReference>
<reference evidence="3" key="4">
    <citation type="submission" date="2015-06" db="UniProtKB">
        <authorList>
            <consortium name="EnsemblMetazoa"/>
        </authorList>
    </citation>
    <scope>IDENTIFICATION</scope>
</reference>
<reference evidence="2" key="2">
    <citation type="submission" date="2010-05" db="EMBL/GenBank/DDBJ databases">
        <authorList>
            <person name="Almeida L.G."/>
            <person name="Nicolas M.F."/>
            <person name="Souza R.C."/>
            <person name="Vasconcelos A.T.R."/>
        </authorList>
    </citation>
    <scope>NUCLEOTIDE SEQUENCE</scope>
</reference>
<name>W5JPX0_ANODA</name>
<keyword evidence="4" id="KW-1185">Reference proteome</keyword>